<accession>A0A437MN25</accession>
<evidence type="ECO:0000313" key="1">
    <source>
        <dbReference type="EMBL" id="RVT99036.1"/>
    </source>
</evidence>
<reference evidence="1 2" key="1">
    <citation type="submission" date="2019-01" db="EMBL/GenBank/DDBJ databases">
        <authorList>
            <person name="Chen W.-M."/>
        </authorList>
    </citation>
    <scope>NUCLEOTIDE SEQUENCE [LARGE SCALE GENOMIC DNA]</scope>
    <source>
        <strain evidence="1 2">CCP-6</strain>
    </source>
</reference>
<dbReference type="RefSeq" id="WP_127785657.1">
    <property type="nucleotide sequence ID" value="NZ_SACL01000001.1"/>
</dbReference>
<keyword evidence="2" id="KW-1185">Reference proteome</keyword>
<organism evidence="1 2">
    <name type="scientific">Rhodovarius crocodyli</name>
    <dbReference type="NCBI Taxonomy" id="1979269"/>
    <lineage>
        <taxon>Bacteria</taxon>
        <taxon>Pseudomonadati</taxon>
        <taxon>Pseudomonadota</taxon>
        <taxon>Alphaproteobacteria</taxon>
        <taxon>Acetobacterales</taxon>
        <taxon>Roseomonadaceae</taxon>
        <taxon>Rhodovarius</taxon>
    </lineage>
</organism>
<sequence>MSQLANNPRYQALSAAREKVLTGAAKRVPAATMASQARALGLWGGKEPLVSNDVQFGLLFDLAVFAPVGGHTAAIEREQRATAETATGEQAEVLSAAGHANFTLFHLLSTETAGGVRCVDVLRGTSFVLWDAALEREEFLGCAFAGRLMPIGEVTLTCGATAPVTDEVVQTMLGFPVPEAPPPAMLPALTEPTPEELEGLREQAAKPDFEVRLYKTALNLGLLGPLPRR</sequence>
<dbReference type="OrthoDB" id="7270391at2"/>
<proteinExistence type="predicted"/>
<comment type="caution">
    <text evidence="1">The sequence shown here is derived from an EMBL/GenBank/DDBJ whole genome shotgun (WGS) entry which is preliminary data.</text>
</comment>
<dbReference type="EMBL" id="SACL01000001">
    <property type="protein sequence ID" value="RVT99036.1"/>
    <property type="molecule type" value="Genomic_DNA"/>
</dbReference>
<protein>
    <submittedName>
        <fullName evidence="1">Uncharacterized protein</fullName>
    </submittedName>
</protein>
<evidence type="ECO:0000313" key="2">
    <source>
        <dbReference type="Proteomes" id="UP000282957"/>
    </source>
</evidence>
<name>A0A437MN25_9PROT</name>
<gene>
    <name evidence="1" type="ORF">EOD42_02710</name>
</gene>
<dbReference type="AlphaFoldDB" id="A0A437MN25"/>
<dbReference type="Proteomes" id="UP000282957">
    <property type="component" value="Unassembled WGS sequence"/>
</dbReference>